<feature type="compositionally biased region" description="Pro residues" evidence="4">
    <location>
        <begin position="95"/>
        <end position="109"/>
    </location>
</feature>
<feature type="domain" description="RNA-binding S4" evidence="5">
    <location>
        <begin position="118"/>
        <end position="184"/>
    </location>
</feature>
<evidence type="ECO:0000256" key="1">
    <source>
        <dbReference type="ARBA" id="ARBA00022884"/>
    </source>
</evidence>
<evidence type="ECO:0000256" key="3">
    <source>
        <dbReference type="PROSITE-ProRule" id="PRU00182"/>
    </source>
</evidence>
<accession>A0A830H3B4</accession>
<dbReference type="PANTHER" id="PTHR32319">
    <property type="entry name" value="BACTERIAL HEMOLYSIN-LIKE PROTEIN"/>
    <property type="match status" value="1"/>
</dbReference>
<dbReference type="NCBIfam" id="TIGR00478">
    <property type="entry name" value="tly"/>
    <property type="match status" value="1"/>
</dbReference>
<feature type="region of interest" description="Disordered" evidence="4">
    <location>
        <begin position="1"/>
        <end position="45"/>
    </location>
</feature>
<keyword evidence="7" id="KW-1185">Reference proteome</keyword>
<name>A0A830H3B4_9CHLO</name>
<comment type="caution">
    <text evidence="6">The sequence shown here is derived from an EMBL/GenBank/DDBJ whole genome shotgun (WGS) entry which is preliminary data.</text>
</comment>
<dbReference type="PROSITE" id="PS50889">
    <property type="entry name" value="S4"/>
    <property type="match status" value="1"/>
</dbReference>
<evidence type="ECO:0000256" key="4">
    <source>
        <dbReference type="SAM" id="MobiDB-lite"/>
    </source>
</evidence>
<comment type="similarity">
    <text evidence="2">Belongs to the TlyA family.</text>
</comment>
<keyword evidence="1 3" id="KW-0694">RNA-binding</keyword>
<dbReference type="CDD" id="cd00165">
    <property type="entry name" value="S4"/>
    <property type="match status" value="1"/>
</dbReference>
<dbReference type="InterPro" id="IPR002877">
    <property type="entry name" value="RNA_MeTrfase_FtsJ_dom"/>
</dbReference>
<dbReference type="InterPro" id="IPR047048">
    <property type="entry name" value="TlyA"/>
</dbReference>
<dbReference type="Pfam" id="PF01728">
    <property type="entry name" value="FtsJ"/>
    <property type="match status" value="1"/>
</dbReference>
<proteinExistence type="inferred from homology"/>
<sequence>MTFGFRGSERGTESFLGAETSDRRGYPLRPRGHPTPTPIPPSLVPSMPVARMNGMMSTSRLVNRCLASAMELRRSRRQDVNARTILTANCSSASPPTPPTPPTPTPTPPKASNSRARRRLDAACLELRPDLSKTVVQSFIVQGKVFVDGQRASKAGMQVKADAVITFKGAELPKYVCRAGFKLEKALDVFGLDVSGATALDSGLSTGGFTDCLLQNGARHVYGVDVGYAQVCDKIRTHSAVTVMERTNLRHLDTLPELVDVATLDLSFISLSKVAPAVVGLLRENADVVVLVKPQFEAGREEVGSGGVVRDPEVHRRVLGEVRTCFEELGLRHMGEAVSPLKGGQTRASQTGGGGGNTEFLQHYRRGAGYQSNN</sequence>
<dbReference type="GO" id="GO:0003723">
    <property type="term" value="F:RNA binding"/>
    <property type="evidence" value="ECO:0007669"/>
    <property type="project" value="UniProtKB-KW"/>
</dbReference>
<dbReference type="InterPro" id="IPR029063">
    <property type="entry name" value="SAM-dependent_MTases_sf"/>
</dbReference>
<dbReference type="PANTHER" id="PTHR32319:SF0">
    <property type="entry name" value="BACTERIAL HEMOLYSIN-LIKE PROTEIN"/>
    <property type="match status" value="1"/>
</dbReference>
<dbReference type="EMBL" id="BNJQ01000001">
    <property type="protein sequence ID" value="GHP01484.1"/>
    <property type="molecule type" value="Genomic_DNA"/>
</dbReference>
<evidence type="ECO:0000259" key="5">
    <source>
        <dbReference type="SMART" id="SM00363"/>
    </source>
</evidence>
<dbReference type="Proteomes" id="UP000660262">
    <property type="component" value="Unassembled WGS sequence"/>
</dbReference>
<evidence type="ECO:0000313" key="7">
    <source>
        <dbReference type="Proteomes" id="UP000660262"/>
    </source>
</evidence>
<evidence type="ECO:0000256" key="2">
    <source>
        <dbReference type="ARBA" id="ARBA00029460"/>
    </source>
</evidence>
<protein>
    <recommendedName>
        <fullName evidence="5">RNA-binding S4 domain-containing protein</fullName>
    </recommendedName>
</protein>
<feature type="region of interest" description="Disordered" evidence="4">
    <location>
        <begin position="87"/>
        <end position="117"/>
    </location>
</feature>
<dbReference type="Gene3D" id="3.40.50.150">
    <property type="entry name" value="Vaccinia Virus protein VP39"/>
    <property type="match status" value="1"/>
</dbReference>
<reference evidence="6" key="1">
    <citation type="submission" date="2020-10" db="EMBL/GenBank/DDBJ databases">
        <title>Unveiling of a novel bifunctional photoreceptor, Dualchrome1, isolated from a cosmopolitan green alga.</title>
        <authorList>
            <person name="Suzuki S."/>
            <person name="Kawachi M."/>
        </authorList>
    </citation>
    <scope>NUCLEOTIDE SEQUENCE</scope>
    <source>
        <strain evidence="6">NIES 2893</strain>
    </source>
</reference>
<dbReference type="AlphaFoldDB" id="A0A830H3B4"/>
<dbReference type="SMART" id="SM00363">
    <property type="entry name" value="S4"/>
    <property type="match status" value="1"/>
</dbReference>
<dbReference type="GO" id="GO:0008168">
    <property type="term" value="F:methyltransferase activity"/>
    <property type="evidence" value="ECO:0007669"/>
    <property type="project" value="InterPro"/>
</dbReference>
<dbReference type="Gene3D" id="3.10.290.10">
    <property type="entry name" value="RNA-binding S4 domain"/>
    <property type="match status" value="1"/>
</dbReference>
<feature type="compositionally biased region" description="Pro residues" evidence="4">
    <location>
        <begin position="33"/>
        <end position="43"/>
    </location>
</feature>
<dbReference type="InterPro" id="IPR036986">
    <property type="entry name" value="S4_RNA-bd_sf"/>
</dbReference>
<evidence type="ECO:0000313" key="6">
    <source>
        <dbReference type="EMBL" id="GHP01484.1"/>
    </source>
</evidence>
<gene>
    <name evidence="6" type="ORF">PPROV_000024000</name>
</gene>
<dbReference type="OrthoDB" id="449109at2759"/>
<dbReference type="Pfam" id="PF01479">
    <property type="entry name" value="S4"/>
    <property type="match status" value="1"/>
</dbReference>
<dbReference type="InterPro" id="IPR002942">
    <property type="entry name" value="S4_RNA-bd"/>
</dbReference>
<dbReference type="InterPro" id="IPR004538">
    <property type="entry name" value="Hemolysin_A/TlyA"/>
</dbReference>
<dbReference type="GO" id="GO:0032259">
    <property type="term" value="P:methylation"/>
    <property type="evidence" value="ECO:0007669"/>
    <property type="project" value="InterPro"/>
</dbReference>
<organism evidence="6 7">
    <name type="scientific">Pycnococcus provasolii</name>
    <dbReference type="NCBI Taxonomy" id="41880"/>
    <lineage>
        <taxon>Eukaryota</taxon>
        <taxon>Viridiplantae</taxon>
        <taxon>Chlorophyta</taxon>
        <taxon>Pseudoscourfieldiophyceae</taxon>
        <taxon>Pseudoscourfieldiales</taxon>
        <taxon>Pycnococcaceae</taxon>
        <taxon>Pycnococcus</taxon>
    </lineage>
</organism>
<dbReference type="SUPFAM" id="SSF55174">
    <property type="entry name" value="Alpha-L RNA-binding motif"/>
    <property type="match status" value="1"/>
</dbReference>
<dbReference type="SUPFAM" id="SSF53335">
    <property type="entry name" value="S-adenosyl-L-methionine-dependent methyltransferases"/>
    <property type="match status" value="1"/>
</dbReference>